<dbReference type="Proteomes" id="UP000091956">
    <property type="component" value="Unassembled WGS sequence"/>
</dbReference>
<dbReference type="EMBL" id="KV460214">
    <property type="protein sequence ID" value="OBT98985.1"/>
    <property type="molecule type" value="Genomic_DNA"/>
</dbReference>
<feature type="transmembrane region" description="Helical" evidence="1">
    <location>
        <begin position="164"/>
        <end position="182"/>
    </location>
</feature>
<feature type="signal peptide" evidence="2">
    <location>
        <begin position="1"/>
        <end position="16"/>
    </location>
</feature>
<protein>
    <submittedName>
        <fullName evidence="3">Uncharacterized protein</fullName>
    </submittedName>
</protein>
<evidence type="ECO:0000313" key="4">
    <source>
        <dbReference type="Proteomes" id="UP000091956"/>
    </source>
</evidence>
<dbReference type="RefSeq" id="XP_018132718.1">
    <property type="nucleotide sequence ID" value="XM_018271949.2"/>
</dbReference>
<keyword evidence="2" id="KW-0732">Signal</keyword>
<feature type="transmembrane region" description="Helical" evidence="1">
    <location>
        <begin position="215"/>
        <end position="235"/>
    </location>
</feature>
<keyword evidence="1" id="KW-1133">Transmembrane helix</keyword>
<evidence type="ECO:0000313" key="3">
    <source>
        <dbReference type="EMBL" id="OBT98985.1"/>
    </source>
</evidence>
<feature type="transmembrane region" description="Helical" evidence="1">
    <location>
        <begin position="416"/>
        <end position="442"/>
    </location>
</feature>
<feature type="transmembrane region" description="Helical" evidence="1">
    <location>
        <begin position="128"/>
        <end position="152"/>
    </location>
</feature>
<keyword evidence="1" id="KW-0472">Membrane</keyword>
<name>A0A1B8GT39_9PEZI</name>
<accession>A0A1B8GT39</accession>
<organism evidence="3 4">
    <name type="scientific">Pseudogymnoascus verrucosus</name>
    <dbReference type="NCBI Taxonomy" id="342668"/>
    <lineage>
        <taxon>Eukaryota</taxon>
        <taxon>Fungi</taxon>
        <taxon>Dikarya</taxon>
        <taxon>Ascomycota</taxon>
        <taxon>Pezizomycotina</taxon>
        <taxon>Leotiomycetes</taxon>
        <taxon>Thelebolales</taxon>
        <taxon>Thelebolaceae</taxon>
        <taxon>Pseudogymnoascus</taxon>
    </lineage>
</organism>
<keyword evidence="1" id="KW-0812">Transmembrane</keyword>
<feature type="transmembrane region" description="Helical" evidence="1">
    <location>
        <begin position="105"/>
        <end position="121"/>
    </location>
</feature>
<reference evidence="3 4" key="1">
    <citation type="submission" date="2016-03" db="EMBL/GenBank/DDBJ databases">
        <title>Comparative genomics of Pseudogymnoascus destructans, the fungus causing white-nose syndrome of bats.</title>
        <authorList>
            <person name="Palmer J.M."/>
            <person name="Drees K.P."/>
            <person name="Foster J.T."/>
            <person name="Lindner D.L."/>
        </authorList>
    </citation>
    <scope>NUCLEOTIDE SEQUENCE [LARGE SCALE GENOMIC DNA]</scope>
    <source>
        <strain evidence="3 4">UAMH 10579</strain>
    </source>
</reference>
<evidence type="ECO:0000256" key="1">
    <source>
        <dbReference type="SAM" id="Phobius"/>
    </source>
</evidence>
<keyword evidence="4" id="KW-1185">Reference proteome</keyword>
<proteinExistence type="predicted"/>
<dbReference type="AlphaFoldDB" id="A0A1B8GT39"/>
<reference evidence="4" key="2">
    <citation type="journal article" date="2018" name="Nat. Commun.">
        <title>Extreme sensitivity to ultraviolet light in the fungal pathogen causing white-nose syndrome of bats.</title>
        <authorList>
            <person name="Palmer J.M."/>
            <person name="Drees K.P."/>
            <person name="Foster J.T."/>
            <person name="Lindner D.L."/>
        </authorList>
    </citation>
    <scope>NUCLEOTIDE SEQUENCE [LARGE SCALE GENOMIC DNA]</scope>
    <source>
        <strain evidence="4">UAMH 10579</strain>
    </source>
</reference>
<sequence length="767" mass="83435">MRPIWLLALPLIGVAAQSSSSPESESKFTIKPPPASWVTGEPYTTIGRVTPTGSVATITTTIQKFPTDVAFVATGVPANPPAPDHTLSSFETQQLSMESLGNYGRLPRILFYITIAAAVLLRTHLPWLYLGALAASLTYSGSAAIHACLLVWRGPGYGELDLFPLLGILSASCVIMVPLINWSSTIRTAGRPDLQRQNGDDRPKELKEFDAASRIILIFWSFLVTVGFLCVFIALQQGYRSNKGNWIPFAAIASGSFSCAPESGVLNVTVGQPREIEDSGLTVFNFLSITKEFLDANNCLSPCSNPAGGPAIFRSVDELQPLTMVEFGQVLGGDSTTRTQAWLTNVTDKFAFGWSYVIVYVLLQGAWTICFGRNKPSETRAVLYHFFTRFSISGRADRDKFGTFQRRGAQAIALSAYLWSVFVVVVAVPLLIIDVVLIELYVRRLPQSESADHIGAWAPYASTGLVLFAAALAKSYETIKALLLQSGGNLRKIWRKIFPSKTKSSKLKHDEYVDALHKAKNVLKITGSFVFRQDVRGGARREWTSFVKFCKDPEQSYDEFLESRKPQVLCTCPRDYECKKHKECVHRLVCTDRTQCGDCKACGDDGGADAGAWAEDECTCKGLKDHITEASVAAAEGLTPVVDMTQPYVRSSRSSGYSAVSQDSRLAPDSIPQQALVPQQVSIPQQAPVPVSQQTPAPQASVPQQVFVPRRDSLPNPVSVPKRVPVPQRASMASIPQQVVIAPAVAAPVQQQASTLTPPLTAAATGN</sequence>
<dbReference type="GeneID" id="28835826"/>
<feature type="transmembrane region" description="Helical" evidence="1">
    <location>
        <begin position="454"/>
        <end position="473"/>
    </location>
</feature>
<feature type="transmembrane region" description="Helical" evidence="1">
    <location>
        <begin position="351"/>
        <end position="371"/>
    </location>
</feature>
<gene>
    <name evidence="3" type="ORF">VE01_02440</name>
</gene>
<evidence type="ECO:0000256" key="2">
    <source>
        <dbReference type="SAM" id="SignalP"/>
    </source>
</evidence>
<feature type="chain" id="PRO_5008608968" evidence="2">
    <location>
        <begin position="17"/>
        <end position="767"/>
    </location>
</feature>
<dbReference type="OrthoDB" id="3021074at2759"/>